<protein>
    <submittedName>
        <fullName evidence="17">Uncharacterized protein</fullName>
    </submittedName>
</protein>
<dbReference type="GO" id="GO:0015276">
    <property type="term" value="F:ligand-gated monoatomic ion channel activity"/>
    <property type="evidence" value="ECO:0007669"/>
    <property type="project" value="InterPro"/>
</dbReference>
<evidence type="ECO:0000256" key="5">
    <source>
        <dbReference type="ARBA" id="ARBA00022692"/>
    </source>
</evidence>
<comment type="similarity">
    <text evidence="2">Belongs to the glutamate-gated ion channel (TC 1.A.10.1) family.</text>
</comment>
<keyword evidence="3" id="KW-0813">Transport</keyword>
<keyword evidence="10" id="KW-0325">Glycoprotein</keyword>
<dbReference type="Pfam" id="PF10613">
    <property type="entry name" value="Lig_chan-Glu_bd"/>
    <property type="match status" value="1"/>
</dbReference>
<evidence type="ECO:0000259" key="16">
    <source>
        <dbReference type="SMART" id="SM00918"/>
    </source>
</evidence>
<evidence type="ECO:0000313" key="17">
    <source>
        <dbReference type="EMBL" id="KAK7081106.1"/>
    </source>
</evidence>
<evidence type="ECO:0000256" key="8">
    <source>
        <dbReference type="ARBA" id="ARBA00023136"/>
    </source>
</evidence>
<evidence type="ECO:0000256" key="2">
    <source>
        <dbReference type="ARBA" id="ARBA00008685"/>
    </source>
</evidence>
<dbReference type="InterPro" id="IPR052192">
    <property type="entry name" value="Insect_Ionotropic_Sensory_Rcpt"/>
</dbReference>
<dbReference type="Pfam" id="PF00060">
    <property type="entry name" value="Lig_chan"/>
    <property type="match status" value="1"/>
</dbReference>
<dbReference type="PANTHER" id="PTHR42643:SF24">
    <property type="entry name" value="IONOTROPIC RECEPTOR 60A"/>
    <property type="match status" value="1"/>
</dbReference>
<evidence type="ECO:0000256" key="10">
    <source>
        <dbReference type="ARBA" id="ARBA00023180"/>
    </source>
</evidence>
<keyword evidence="4" id="KW-1003">Cell membrane</keyword>
<proteinExistence type="inferred from homology"/>
<dbReference type="InterPro" id="IPR019594">
    <property type="entry name" value="Glu/Gly-bd"/>
</dbReference>
<keyword evidence="11" id="KW-1071">Ligand-gated ion channel</keyword>
<keyword evidence="8 13" id="KW-0472">Membrane</keyword>
<keyword evidence="14" id="KW-0732">Signal</keyword>
<evidence type="ECO:0000256" key="7">
    <source>
        <dbReference type="ARBA" id="ARBA00023065"/>
    </source>
</evidence>
<organism evidence="17 18">
    <name type="scientific">Halocaridina rubra</name>
    <name type="common">Hawaiian red shrimp</name>
    <dbReference type="NCBI Taxonomy" id="373956"/>
    <lineage>
        <taxon>Eukaryota</taxon>
        <taxon>Metazoa</taxon>
        <taxon>Ecdysozoa</taxon>
        <taxon>Arthropoda</taxon>
        <taxon>Crustacea</taxon>
        <taxon>Multicrustacea</taxon>
        <taxon>Malacostraca</taxon>
        <taxon>Eumalacostraca</taxon>
        <taxon>Eucarida</taxon>
        <taxon>Decapoda</taxon>
        <taxon>Pleocyemata</taxon>
        <taxon>Caridea</taxon>
        <taxon>Atyoidea</taxon>
        <taxon>Atyidae</taxon>
        <taxon>Halocaridina</taxon>
    </lineage>
</organism>
<dbReference type="GO" id="GO:0005886">
    <property type="term" value="C:plasma membrane"/>
    <property type="evidence" value="ECO:0007669"/>
    <property type="project" value="UniProtKB-SubCell"/>
</dbReference>
<evidence type="ECO:0000259" key="15">
    <source>
        <dbReference type="SMART" id="SM00079"/>
    </source>
</evidence>
<comment type="caution">
    <text evidence="17">The sequence shown here is derived from an EMBL/GenBank/DDBJ whole genome shotgun (WGS) entry which is preliminary data.</text>
</comment>
<feature type="transmembrane region" description="Helical" evidence="13">
    <location>
        <begin position="579"/>
        <end position="599"/>
    </location>
</feature>
<dbReference type="SUPFAM" id="SSF53850">
    <property type="entry name" value="Periplasmic binding protein-like II"/>
    <property type="match status" value="1"/>
</dbReference>
<evidence type="ECO:0000256" key="4">
    <source>
        <dbReference type="ARBA" id="ARBA00022475"/>
    </source>
</evidence>
<dbReference type="InterPro" id="IPR001320">
    <property type="entry name" value="Iontro_rcpt_C"/>
</dbReference>
<keyword evidence="7" id="KW-0406">Ion transport</keyword>
<dbReference type="Proteomes" id="UP001381693">
    <property type="component" value="Unassembled WGS sequence"/>
</dbReference>
<evidence type="ECO:0000256" key="3">
    <source>
        <dbReference type="ARBA" id="ARBA00022448"/>
    </source>
</evidence>
<dbReference type="GO" id="GO:0050906">
    <property type="term" value="P:detection of stimulus involved in sensory perception"/>
    <property type="evidence" value="ECO:0007669"/>
    <property type="project" value="UniProtKB-ARBA"/>
</dbReference>
<evidence type="ECO:0000256" key="6">
    <source>
        <dbReference type="ARBA" id="ARBA00022989"/>
    </source>
</evidence>
<gene>
    <name evidence="17" type="ORF">SK128_000836</name>
</gene>
<dbReference type="PANTHER" id="PTHR42643">
    <property type="entry name" value="IONOTROPIC RECEPTOR 20A-RELATED"/>
    <property type="match status" value="1"/>
</dbReference>
<name>A0AAN8XB94_HALRR</name>
<reference evidence="17 18" key="1">
    <citation type="submission" date="2023-11" db="EMBL/GenBank/DDBJ databases">
        <title>Halocaridina rubra genome assembly.</title>
        <authorList>
            <person name="Smith C."/>
        </authorList>
    </citation>
    <scope>NUCLEOTIDE SEQUENCE [LARGE SCALE GENOMIC DNA]</scope>
    <source>
        <strain evidence="17">EP-1</strain>
        <tissue evidence="17">Whole</tissue>
    </source>
</reference>
<feature type="domain" description="Ionotropic glutamate receptor C-terminal" evidence="15">
    <location>
        <begin position="252"/>
        <end position="538"/>
    </location>
</feature>
<evidence type="ECO:0000256" key="1">
    <source>
        <dbReference type="ARBA" id="ARBA00004651"/>
    </source>
</evidence>
<keyword evidence="9" id="KW-0675">Receptor</keyword>
<dbReference type="EMBL" id="JAXCGZ010005700">
    <property type="protein sequence ID" value="KAK7081106.1"/>
    <property type="molecule type" value="Genomic_DNA"/>
</dbReference>
<keyword evidence="12" id="KW-0407">Ion channel</keyword>
<evidence type="ECO:0000256" key="12">
    <source>
        <dbReference type="ARBA" id="ARBA00023303"/>
    </source>
</evidence>
<evidence type="ECO:0000313" key="18">
    <source>
        <dbReference type="Proteomes" id="UP001381693"/>
    </source>
</evidence>
<keyword evidence="5 13" id="KW-0812">Transmembrane</keyword>
<evidence type="ECO:0000256" key="13">
    <source>
        <dbReference type="SAM" id="Phobius"/>
    </source>
</evidence>
<accession>A0AAN8XB94</accession>
<feature type="domain" description="Ionotropic glutamate receptor L-glutamate and glycine-binding" evidence="16">
    <location>
        <begin position="274"/>
        <end position="325"/>
    </location>
</feature>
<keyword evidence="6 13" id="KW-1133">Transmembrane helix</keyword>
<dbReference type="SMART" id="SM00079">
    <property type="entry name" value="PBPe"/>
    <property type="match status" value="1"/>
</dbReference>
<sequence>MTISIKHLIIALHVVPALTPSYDVSALWQRDDANSLHKNYSLAIPVSGPSEAVLASSFLKELATGELYGCYPVLLYTNDTIRSAVVTSFLFELNLLASVPFMAYDIDVFLSSASLDSSVFRRGASNATVKHCLAYYMFSSLSRVEMVFASFRESDVFAGATQYVVVYTGTDLNITALQSSSVLLHFYNTLYLISSNGTAQDSKYPIRLLSNCPFCRSGQPEIILRNRWGPERGLSQETSLFPDLYRDCNGHTFRGVALIYPPIVDYSEGNATHPVILTDCLDRNIMEVISRFYNFTYVLYEPADGDWGLQFDNGSFNGLIGEVQRKEADFTLDVAITAERGEVVDFTIGYFAEPMSFVTSKPQGCRWPQTTSVRLYCIFWILFAMFATMSYLSNLTAFLTVPELSPSVDTLEALSFSSFTWGLEEGGTADYQLFKTSTVPLYMRIFKDMSICPTLVDCIQRTLDERYAFISWRLYLRDAIAQDFTDKNGYTQVYLAKESFWPVDVGYTLQKGSPLKRGFDSVLRRLIEGGFIEKWVSDLIQKRFLSAQRAKRAEAVELGETVNTTDENMSLSVHHLQGVFFVYFVGMLLASLLFLLEIATQSLKESNKFVIICFRNQ</sequence>
<dbReference type="AlphaFoldDB" id="A0AAN8XB94"/>
<evidence type="ECO:0000256" key="9">
    <source>
        <dbReference type="ARBA" id="ARBA00023170"/>
    </source>
</evidence>
<dbReference type="SMART" id="SM00918">
    <property type="entry name" value="Lig_chan-Glu_bd"/>
    <property type="match status" value="1"/>
</dbReference>
<evidence type="ECO:0000256" key="14">
    <source>
        <dbReference type="SAM" id="SignalP"/>
    </source>
</evidence>
<evidence type="ECO:0000256" key="11">
    <source>
        <dbReference type="ARBA" id="ARBA00023286"/>
    </source>
</evidence>
<comment type="subcellular location">
    <subcellularLocation>
        <location evidence="1">Cell membrane</location>
        <topology evidence="1">Multi-pass membrane protein</topology>
    </subcellularLocation>
</comment>
<feature type="chain" id="PRO_5042918928" evidence="14">
    <location>
        <begin position="18"/>
        <end position="617"/>
    </location>
</feature>
<keyword evidence="18" id="KW-1185">Reference proteome</keyword>
<feature type="signal peptide" evidence="14">
    <location>
        <begin position="1"/>
        <end position="17"/>
    </location>
</feature>
<dbReference type="Gene3D" id="3.40.190.10">
    <property type="entry name" value="Periplasmic binding protein-like II"/>
    <property type="match status" value="2"/>
</dbReference>